<evidence type="ECO:0000256" key="4">
    <source>
        <dbReference type="ARBA" id="ARBA00022692"/>
    </source>
</evidence>
<feature type="transmembrane region" description="Helical" evidence="7">
    <location>
        <begin position="61"/>
        <end position="82"/>
    </location>
</feature>
<dbReference type="GO" id="GO:0005886">
    <property type="term" value="C:plasma membrane"/>
    <property type="evidence" value="ECO:0007669"/>
    <property type="project" value="UniProtKB-SubCell"/>
</dbReference>
<dbReference type="GO" id="GO:0055085">
    <property type="term" value="P:transmembrane transport"/>
    <property type="evidence" value="ECO:0007669"/>
    <property type="project" value="InterPro"/>
</dbReference>
<comment type="subcellular location">
    <subcellularLocation>
        <location evidence="1 7">Cell membrane</location>
        <topology evidence="1 7">Multi-pass membrane protein</topology>
    </subcellularLocation>
</comment>
<evidence type="ECO:0000256" key="2">
    <source>
        <dbReference type="ARBA" id="ARBA00022448"/>
    </source>
</evidence>
<dbReference type="PANTHER" id="PTHR43227:SF11">
    <property type="entry name" value="BLL4140 PROTEIN"/>
    <property type="match status" value="1"/>
</dbReference>
<reference evidence="9" key="1">
    <citation type="submission" date="2022-10" db="EMBL/GenBank/DDBJ databases">
        <title>Comparative genomic analysis of Cohnella hashimotonis sp. nov., isolated from the International Space Station.</title>
        <authorList>
            <person name="Simpson A."/>
            <person name="Venkateswaran K."/>
        </authorList>
    </citation>
    <scope>NUCLEOTIDE SEQUENCE</scope>
    <source>
        <strain evidence="9">DSM 28161</strain>
    </source>
</reference>
<dbReference type="InterPro" id="IPR000515">
    <property type="entry name" value="MetI-like"/>
</dbReference>
<feature type="transmembrane region" description="Helical" evidence="7">
    <location>
        <begin position="205"/>
        <end position="228"/>
    </location>
</feature>
<dbReference type="PROSITE" id="PS50928">
    <property type="entry name" value="ABC_TM1"/>
    <property type="match status" value="1"/>
</dbReference>
<evidence type="ECO:0000256" key="5">
    <source>
        <dbReference type="ARBA" id="ARBA00022989"/>
    </source>
</evidence>
<evidence type="ECO:0000313" key="9">
    <source>
        <dbReference type="EMBL" id="MDG0814326.1"/>
    </source>
</evidence>
<proteinExistence type="inferred from homology"/>
<evidence type="ECO:0000256" key="1">
    <source>
        <dbReference type="ARBA" id="ARBA00004651"/>
    </source>
</evidence>
<feature type="transmembrane region" description="Helical" evidence="7">
    <location>
        <begin position="157"/>
        <end position="178"/>
    </location>
</feature>
<feature type="transmembrane region" description="Helical" evidence="7">
    <location>
        <begin position="124"/>
        <end position="145"/>
    </location>
</feature>
<dbReference type="InterPro" id="IPR050809">
    <property type="entry name" value="UgpAE/MalFG_permease"/>
</dbReference>
<dbReference type="AlphaFoldDB" id="A0A9X4KZP9"/>
<evidence type="ECO:0000256" key="6">
    <source>
        <dbReference type="ARBA" id="ARBA00023136"/>
    </source>
</evidence>
<dbReference type="PANTHER" id="PTHR43227">
    <property type="entry name" value="BLL4140 PROTEIN"/>
    <property type="match status" value="1"/>
</dbReference>
<dbReference type="InterPro" id="IPR035906">
    <property type="entry name" value="MetI-like_sf"/>
</dbReference>
<keyword evidence="6 7" id="KW-0472">Membrane</keyword>
<evidence type="ECO:0000256" key="7">
    <source>
        <dbReference type="RuleBase" id="RU363032"/>
    </source>
</evidence>
<evidence type="ECO:0000259" key="8">
    <source>
        <dbReference type="PROSITE" id="PS50928"/>
    </source>
</evidence>
<keyword evidence="5 7" id="KW-1133">Transmembrane helix</keyword>
<keyword evidence="10" id="KW-1185">Reference proteome</keyword>
<organism evidence="9 10">
    <name type="scientific">Cohnella rhizosphaerae</name>
    <dbReference type="NCBI Taxonomy" id="1457232"/>
    <lineage>
        <taxon>Bacteria</taxon>
        <taxon>Bacillati</taxon>
        <taxon>Bacillota</taxon>
        <taxon>Bacilli</taxon>
        <taxon>Bacillales</taxon>
        <taxon>Paenibacillaceae</taxon>
        <taxon>Cohnella</taxon>
    </lineage>
</organism>
<keyword evidence="3" id="KW-1003">Cell membrane</keyword>
<dbReference type="CDD" id="cd06261">
    <property type="entry name" value="TM_PBP2"/>
    <property type="match status" value="1"/>
</dbReference>
<gene>
    <name evidence="9" type="ORF">OMP40_37400</name>
</gene>
<keyword evidence="4 7" id="KW-0812">Transmembrane</keyword>
<dbReference type="Gene3D" id="1.10.3720.10">
    <property type="entry name" value="MetI-like"/>
    <property type="match status" value="1"/>
</dbReference>
<feature type="transmembrane region" description="Helical" evidence="7">
    <location>
        <begin position="313"/>
        <end position="336"/>
    </location>
</feature>
<dbReference type="SUPFAM" id="SSF161098">
    <property type="entry name" value="MetI-like"/>
    <property type="match status" value="1"/>
</dbReference>
<feature type="domain" description="ABC transmembrane type-1" evidence="8">
    <location>
        <begin position="120"/>
        <end position="332"/>
    </location>
</feature>
<dbReference type="Pfam" id="PF00528">
    <property type="entry name" value="BPD_transp_1"/>
    <property type="match status" value="1"/>
</dbReference>
<evidence type="ECO:0000313" key="10">
    <source>
        <dbReference type="Proteomes" id="UP001153404"/>
    </source>
</evidence>
<keyword evidence="2 7" id="KW-0813">Transport</keyword>
<protein>
    <submittedName>
        <fullName evidence="9">Sugar ABC transporter permease</fullName>
    </submittedName>
</protein>
<dbReference type="EMBL" id="JAPDIA010000009">
    <property type="protein sequence ID" value="MDG0814326.1"/>
    <property type="molecule type" value="Genomic_DNA"/>
</dbReference>
<comment type="caution">
    <text evidence="9">The sequence shown here is derived from an EMBL/GenBank/DDBJ whole genome shotgun (WGS) entry which is preliminary data.</text>
</comment>
<sequence>MPTPASSARTPSSAIAAAASSIPVASSTAGSADASASANAARSTKPSKRPSASYERQEAKAALLFILPAFALLAVFIFYPMLQALWISFRHYNLISSESAFAGFGNYGKLLGDDTFLASLRHSFYFTVVVLPVQTAISLGLALLIQHRFRGVGFFRTVYFLPVAVSFAIASTIFRLIYNKDYGLLNIVLKGLGMPVLDFLSNPDISMLGIIILCIWRAMGFVMVIFLAGLNNIPDYLYEAAHVDGAGPLQRFYYVTVPLLKRTLAFVVIITTMDALKIFIPIYITTSGGPAGSTSTVVHFIYETAFKQMNMGYAAAAAFLFFLLVLAISAVQLRLFRSDVEY</sequence>
<comment type="similarity">
    <text evidence="7">Belongs to the binding-protein-dependent transport system permease family.</text>
</comment>
<evidence type="ECO:0000256" key="3">
    <source>
        <dbReference type="ARBA" id="ARBA00022475"/>
    </source>
</evidence>
<feature type="transmembrane region" description="Helical" evidence="7">
    <location>
        <begin position="264"/>
        <end position="284"/>
    </location>
</feature>
<accession>A0A9X4KZP9</accession>
<dbReference type="RefSeq" id="WP_277539180.1">
    <property type="nucleotide sequence ID" value="NZ_JAPDIA010000009.1"/>
</dbReference>
<dbReference type="Proteomes" id="UP001153404">
    <property type="component" value="Unassembled WGS sequence"/>
</dbReference>
<name>A0A9X4KZP9_9BACL</name>